<dbReference type="SMART" id="SM00490">
    <property type="entry name" value="HELICc"/>
    <property type="match status" value="1"/>
</dbReference>
<dbReference type="SUPFAM" id="SSF54928">
    <property type="entry name" value="RNA-binding domain, RBD"/>
    <property type="match status" value="1"/>
</dbReference>
<dbReference type="InterPro" id="IPR027417">
    <property type="entry name" value="P-loop_NTPase"/>
</dbReference>
<gene>
    <name evidence="10" type="ORF">ZHD862_LOCUS30161</name>
</gene>
<evidence type="ECO:0008006" key="12">
    <source>
        <dbReference type="Google" id="ProtNLM"/>
    </source>
</evidence>
<evidence type="ECO:0000256" key="5">
    <source>
        <dbReference type="ARBA" id="ARBA00038040"/>
    </source>
</evidence>
<evidence type="ECO:0000256" key="1">
    <source>
        <dbReference type="ARBA" id="ARBA00022741"/>
    </source>
</evidence>
<dbReference type="GO" id="GO:0003723">
    <property type="term" value="F:RNA binding"/>
    <property type="evidence" value="ECO:0007669"/>
    <property type="project" value="InterPro"/>
</dbReference>
<dbReference type="PANTHER" id="PTHR18934">
    <property type="entry name" value="ATP-DEPENDENT RNA HELICASE"/>
    <property type="match status" value="1"/>
</dbReference>
<name>A0A815GQN4_9BILA</name>
<dbReference type="Gene3D" id="3.30.40.10">
    <property type="entry name" value="Zinc/RING finger domain, C3HC4 (zinc finger)"/>
    <property type="match status" value="1"/>
</dbReference>
<keyword evidence="6" id="KW-0175">Coiled coil</keyword>
<keyword evidence="4" id="KW-0067">ATP-binding</keyword>
<dbReference type="PROSITE" id="PS51194">
    <property type="entry name" value="HELICASE_CTER"/>
    <property type="match status" value="1"/>
</dbReference>
<dbReference type="SMART" id="SM00487">
    <property type="entry name" value="DEXDc"/>
    <property type="match status" value="1"/>
</dbReference>
<reference evidence="10" key="1">
    <citation type="submission" date="2021-02" db="EMBL/GenBank/DDBJ databases">
        <authorList>
            <person name="Nowell W R."/>
        </authorList>
    </citation>
    <scope>NUCLEOTIDE SEQUENCE</scope>
</reference>
<sequence length="1648" mass="188707">MNFSSDNTEENTASSQGISSHSSSRSSSRTSQKRMRGSRVDTNVTELDCSFDHLNDEDINQVLITDDIKTISSSTSEKKQKLSDSELIEIIDEFLSIAKEKLQEFDISDEKYNNGDDEQVLDTAQQNALRESGLQKNEFQSAISCLNREYNDILPLLRNNTDNVLQLKRIKQKLECELKHWQSYLPIYTRRSDIIEKLKINQVLIVKADSGSGKSTQIVQYLSDANFADEKQIICTQPYKLMARSLAARVAEEYGCKIGEEVGFQVASGEPITSSRTKIKFVTDTVFLNEYQNSPMLEQYSVVVIDEAQERKIDTDIVLGLMKQCSRKRKDLKLIVMSSTIDTCLFYDYFVSNFTCETLEVGSRTCPIEDIYMDDEDENYVQAAVTKAIEIHQSEEGGDILVFLRGQDEIDLALTDLNKKLGNDRSYIGLPLHEELSEEEIIQIFEKMPNKRKIIFSTNIAESSITIDGVKHVVDSGMKKEKIWNEQKKIEVLKTGQITKNSVQQRRKRAGRTSVGKIKSFEWLQSPSISNFQEADQLLIWLNAVDPRGTLTQLGRNMALLDIDPKLTAMLYKGQELDCLSYALILAGMLTVSQNIWWISEDQKSKGMNLRARAEFSHESGDHITLINIYLKWNAFCAKNKDKRQQYEWCKNNCINGKSLEIAYEFIQEKAKQMDYKVELHDSENLNDNVINRLLQCITAGYFMNLAVSIGPMRPGYQIISTFSQTTNELVIARAFHTSTLLLSDQTHKYVLYNELLSRHGTNYLTVLSSIDLNWLKSVSEDWYKAINGANLHTIPYESFAFENVGRALLEAITGKNACQLNRLEDITQATIDIDYKQSKLTIWSSAANLSKAKKIVQETIEKEKEKLLLEVEEIQIVGRTRILMGAGGVSQMILFAVRKIDFIRYTDDCSCFAVTYAKVEQARFAFNQLKGYIEQDREIAVSNSCVKVEAAIGKQSYRLKAIWYLTQSTGNGRILFQKEKSARDAYELFKRLHYRCRYEHLSKLPTIKVTYCLAKSNQKAFINFRSFWDSTNARSRIHFPEKCKIIQNRQNHGSSLLLEDFSEDDDEEDIRSRFQDCDGFVGVQVLRGRKGEIFVRPASAENDIKAIFNHYKSFQRDTVSFNPKIWYGKVEATVEFSDTVELKNAIKEMNGKTGIIGHGKVRLLEQLRTRKEDEHVLYFQYLNRSYDKYDLIKILKENQLYDDVKTVIVYRQKWENENSTTTGPNKVHFDLEASSENLRSLFLSKPDLFQSIPDFQIPHCASDGTATAFIHFNDPVDITTAIQTYDNQVIQLSKDSSKLHLLPSIARETIISATLRKTIPDKIQEAIQYGREKCKRIRIKVTSLGMDEKTAAMKIRIEGDDIQEITMAKVAFDTLMKGMEYRYKDDREKTRFIFDHDGTTALQKIQDETGTYICCCYSDSFLRIYGDNQAPDIAAARIDEYIENILNNRNFTITLDIPKGYIRHVLKLSTNYQDTIGKDFHVKINISDVKRQIQITGKKQNIINAEEAIKQNWSATLTEQQLLHNNNATTTNNECPICCEIANYTLQACGHISCLNCLKQELSRKFDTTLSNESIKIKCVMQECNSVLSLRDIKTIIDRENMSKLARASFQAFLKTDMDIVQCMGTDFHHHFGDVNSSCYGKMFSAS</sequence>
<keyword evidence="3" id="KW-0347">Helicase</keyword>
<feature type="domain" description="Helicase C-terminal" evidence="9">
    <location>
        <begin position="384"/>
        <end position="552"/>
    </location>
</feature>
<protein>
    <recommendedName>
        <fullName evidence="12">RNA helicase</fullName>
    </recommendedName>
</protein>
<evidence type="ECO:0000259" key="9">
    <source>
        <dbReference type="PROSITE" id="PS51194"/>
    </source>
</evidence>
<dbReference type="SUPFAM" id="SSF57850">
    <property type="entry name" value="RING/U-box"/>
    <property type="match status" value="1"/>
</dbReference>
<dbReference type="Gene3D" id="1.20.120.1080">
    <property type="match status" value="1"/>
</dbReference>
<feature type="domain" description="Helicase ATP-binding" evidence="8">
    <location>
        <begin position="195"/>
        <end position="359"/>
    </location>
</feature>
<dbReference type="InterPro" id="IPR035979">
    <property type="entry name" value="RBD_domain_sf"/>
</dbReference>
<comment type="similarity">
    <text evidence="5">Belongs to the DEAD box helicase family. DEAH subfamily. PRP16 sub-subfamily.</text>
</comment>
<accession>A0A815GQN4</accession>
<dbReference type="PROSITE" id="PS51192">
    <property type="entry name" value="HELICASE_ATP_BIND_1"/>
    <property type="match status" value="1"/>
</dbReference>
<dbReference type="InterPro" id="IPR014001">
    <property type="entry name" value="Helicase_ATP-bd"/>
</dbReference>
<evidence type="ECO:0000256" key="4">
    <source>
        <dbReference type="ARBA" id="ARBA00022840"/>
    </source>
</evidence>
<dbReference type="Pfam" id="PF21010">
    <property type="entry name" value="HA2_C"/>
    <property type="match status" value="1"/>
</dbReference>
<dbReference type="GO" id="GO:0005524">
    <property type="term" value="F:ATP binding"/>
    <property type="evidence" value="ECO:0007669"/>
    <property type="project" value="UniProtKB-KW"/>
</dbReference>
<organism evidence="10 11">
    <name type="scientific">Rotaria sordida</name>
    <dbReference type="NCBI Taxonomy" id="392033"/>
    <lineage>
        <taxon>Eukaryota</taxon>
        <taxon>Metazoa</taxon>
        <taxon>Spiralia</taxon>
        <taxon>Gnathifera</taxon>
        <taxon>Rotifera</taxon>
        <taxon>Eurotatoria</taxon>
        <taxon>Bdelloidea</taxon>
        <taxon>Philodinida</taxon>
        <taxon>Philodinidae</taxon>
        <taxon>Rotaria</taxon>
    </lineage>
</organism>
<evidence type="ECO:0000256" key="7">
    <source>
        <dbReference type="SAM" id="MobiDB-lite"/>
    </source>
</evidence>
<comment type="caution">
    <text evidence="10">The sequence shown here is derived from an EMBL/GenBank/DDBJ whole genome shotgun (WGS) entry which is preliminary data.</text>
</comment>
<dbReference type="InterPro" id="IPR011545">
    <property type="entry name" value="DEAD/DEAH_box_helicase_dom"/>
</dbReference>
<feature type="compositionally biased region" description="Polar residues" evidence="7">
    <location>
        <begin position="1"/>
        <end position="13"/>
    </location>
</feature>
<evidence type="ECO:0000259" key="8">
    <source>
        <dbReference type="PROSITE" id="PS51192"/>
    </source>
</evidence>
<dbReference type="Pfam" id="PF00270">
    <property type="entry name" value="DEAD"/>
    <property type="match status" value="1"/>
</dbReference>
<feature type="compositionally biased region" description="Low complexity" evidence="7">
    <location>
        <begin position="14"/>
        <end position="30"/>
    </location>
</feature>
<evidence type="ECO:0000256" key="3">
    <source>
        <dbReference type="ARBA" id="ARBA00022806"/>
    </source>
</evidence>
<dbReference type="PANTHER" id="PTHR18934:SF91">
    <property type="entry name" value="PRE-MRNA-SPLICING FACTOR ATP-DEPENDENT RNA HELICASE PRP16"/>
    <property type="match status" value="1"/>
</dbReference>
<dbReference type="GO" id="GO:0016787">
    <property type="term" value="F:hydrolase activity"/>
    <property type="evidence" value="ECO:0007669"/>
    <property type="project" value="UniProtKB-KW"/>
</dbReference>
<dbReference type="Pfam" id="PF00271">
    <property type="entry name" value="Helicase_C"/>
    <property type="match status" value="1"/>
</dbReference>
<dbReference type="Proteomes" id="UP000663864">
    <property type="component" value="Unassembled WGS sequence"/>
</dbReference>
<dbReference type="SUPFAM" id="SSF52540">
    <property type="entry name" value="P-loop containing nucleoside triphosphate hydrolases"/>
    <property type="match status" value="1"/>
</dbReference>
<dbReference type="InterPro" id="IPR001650">
    <property type="entry name" value="Helicase_C-like"/>
</dbReference>
<evidence type="ECO:0000256" key="6">
    <source>
        <dbReference type="SAM" id="Coils"/>
    </source>
</evidence>
<dbReference type="InterPro" id="IPR036612">
    <property type="entry name" value="KH_dom_type_1_sf"/>
</dbReference>
<evidence type="ECO:0000313" key="11">
    <source>
        <dbReference type="Proteomes" id="UP000663864"/>
    </source>
</evidence>
<evidence type="ECO:0000313" key="10">
    <source>
        <dbReference type="EMBL" id="CAF1343302.1"/>
    </source>
</evidence>
<dbReference type="SUPFAM" id="SSF54791">
    <property type="entry name" value="Eukaryotic type KH-domain (KH-domain type I)"/>
    <property type="match status" value="2"/>
</dbReference>
<evidence type="ECO:0000256" key="2">
    <source>
        <dbReference type="ARBA" id="ARBA00022801"/>
    </source>
</evidence>
<dbReference type="SMART" id="SM00847">
    <property type="entry name" value="HA2"/>
    <property type="match status" value="1"/>
</dbReference>
<feature type="coiled-coil region" evidence="6">
    <location>
        <begin position="847"/>
        <end position="878"/>
    </location>
</feature>
<dbReference type="CDD" id="cd17917">
    <property type="entry name" value="DEXHc_RHA-like"/>
    <property type="match status" value="1"/>
</dbReference>
<keyword evidence="1" id="KW-0547">Nucleotide-binding</keyword>
<keyword evidence="2" id="KW-0378">Hydrolase</keyword>
<dbReference type="InterPro" id="IPR007502">
    <property type="entry name" value="Helicase-assoc_dom"/>
</dbReference>
<dbReference type="EMBL" id="CAJNOT010002785">
    <property type="protein sequence ID" value="CAF1343302.1"/>
    <property type="molecule type" value="Genomic_DNA"/>
</dbReference>
<dbReference type="InterPro" id="IPR013083">
    <property type="entry name" value="Znf_RING/FYVE/PHD"/>
</dbReference>
<dbReference type="GO" id="GO:0004386">
    <property type="term" value="F:helicase activity"/>
    <property type="evidence" value="ECO:0007669"/>
    <property type="project" value="UniProtKB-KW"/>
</dbReference>
<dbReference type="CDD" id="cd18791">
    <property type="entry name" value="SF2_C_RHA"/>
    <property type="match status" value="1"/>
</dbReference>
<dbReference type="Gene3D" id="3.40.50.300">
    <property type="entry name" value="P-loop containing nucleotide triphosphate hydrolases"/>
    <property type="match status" value="2"/>
</dbReference>
<feature type="region of interest" description="Disordered" evidence="7">
    <location>
        <begin position="1"/>
        <end position="41"/>
    </location>
</feature>
<proteinExistence type="inferred from homology"/>